<proteinExistence type="predicted"/>
<organism evidence="1 2">
    <name type="scientific">Plakobranchus ocellatus</name>
    <dbReference type="NCBI Taxonomy" id="259542"/>
    <lineage>
        <taxon>Eukaryota</taxon>
        <taxon>Metazoa</taxon>
        <taxon>Spiralia</taxon>
        <taxon>Lophotrochozoa</taxon>
        <taxon>Mollusca</taxon>
        <taxon>Gastropoda</taxon>
        <taxon>Heterobranchia</taxon>
        <taxon>Euthyneura</taxon>
        <taxon>Panpulmonata</taxon>
        <taxon>Sacoglossa</taxon>
        <taxon>Placobranchoidea</taxon>
        <taxon>Plakobranchidae</taxon>
        <taxon>Plakobranchus</taxon>
    </lineage>
</organism>
<dbReference type="Proteomes" id="UP000735302">
    <property type="component" value="Unassembled WGS sequence"/>
</dbReference>
<sequence>MGQQRRWKKGVKASIYHGYSTDDDPQHQFCHPSPDSWCFYKRSIGEHLYPSGHKNDSTYPCAIRDEGSVQNEVRVYLPLCHPVTKGQCRMSQGLPNPMPSRDEGSVQNEVRVYLPLCHPVTKGRCRMRSGKMFILAGVYDNQRSRSILMYKKLVQTARLLQGQPRLQHPCQVSALVPGWNTRQ</sequence>
<evidence type="ECO:0000313" key="1">
    <source>
        <dbReference type="EMBL" id="GFO15280.1"/>
    </source>
</evidence>
<accession>A0AAV4B3T3</accession>
<gene>
    <name evidence="1" type="ORF">PoB_004178500</name>
</gene>
<protein>
    <submittedName>
        <fullName evidence="1">Uncharacterized protein</fullName>
    </submittedName>
</protein>
<dbReference type="EMBL" id="BLXT01004605">
    <property type="protein sequence ID" value="GFO15280.1"/>
    <property type="molecule type" value="Genomic_DNA"/>
</dbReference>
<dbReference type="AlphaFoldDB" id="A0AAV4B3T3"/>
<evidence type="ECO:0000313" key="2">
    <source>
        <dbReference type="Proteomes" id="UP000735302"/>
    </source>
</evidence>
<reference evidence="1 2" key="1">
    <citation type="journal article" date="2021" name="Elife">
        <title>Chloroplast acquisition without the gene transfer in kleptoplastic sea slugs, Plakobranchus ocellatus.</title>
        <authorList>
            <person name="Maeda T."/>
            <person name="Takahashi S."/>
            <person name="Yoshida T."/>
            <person name="Shimamura S."/>
            <person name="Takaki Y."/>
            <person name="Nagai Y."/>
            <person name="Toyoda A."/>
            <person name="Suzuki Y."/>
            <person name="Arimoto A."/>
            <person name="Ishii H."/>
            <person name="Satoh N."/>
            <person name="Nishiyama T."/>
            <person name="Hasebe M."/>
            <person name="Maruyama T."/>
            <person name="Minagawa J."/>
            <person name="Obokata J."/>
            <person name="Shigenobu S."/>
        </authorList>
    </citation>
    <scope>NUCLEOTIDE SEQUENCE [LARGE SCALE GENOMIC DNA]</scope>
</reference>
<comment type="caution">
    <text evidence="1">The sequence shown here is derived from an EMBL/GenBank/DDBJ whole genome shotgun (WGS) entry which is preliminary data.</text>
</comment>
<name>A0AAV4B3T3_9GAST</name>
<keyword evidence="2" id="KW-1185">Reference proteome</keyword>